<keyword evidence="4" id="KW-0653">Protein transport</keyword>
<comment type="function">
    <text evidence="4">Component of the exocyst complex.</text>
</comment>
<dbReference type="InterPro" id="IPR004140">
    <property type="entry name" value="Exo70"/>
</dbReference>
<name>A0AA86T0V4_9FABA</name>
<sequence>MAVASGDLLTEKASAMRASLERSQTITDDVVSILGSFDHRLSALEAAMRPTQIRTNSIRKAHENIDRTLKTAEAILAHFDQYYQAEAKIIKGPHEDVKSYLEAIDQLRRNIRFFGNKKGFKNDDGIAIRANNLITEAISKLEEEFERLLSSYSKPVEPERLFGSLPNTMRPSSASPGRDDDSGSKNHSSYIHSEPHKNNADAVVYTPPVLIPPRILPLLNNLTEQMVQAGHQQQLLKIYRYRHGRLDTLHVSIYILLGNVQVGKLHIPFKYDLCIFVSFVSFYVWFTKGGKLVLYHFAAIQRRPVDVIKDTRSKVLEESLQKLGVEKLSKDDVQKLQWEVLEAKIGNWIHFMRIAVKLLFAAERKVCDQIFEGFDSLSDQCFAEVTTNSISMLLSFGEAIAKSKRSPEKLFVLLDILGCSRLPQKTPEFTGGAKQMPWAGAGYFSEFQGPSRLDDGLVLSSIAKAANLSWTHCGRPPTLATIDHLGTSHSPPGTCHQSRPRSMMPTPYKRMTTVTPTFAKPTSCNAHN</sequence>
<dbReference type="InterPro" id="IPR046364">
    <property type="entry name" value="Exo70_C"/>
</dbReference>
<dbReference type="GO" id="GO:0005546">
    <property type="term" value="F:phosphatidylinositol-4,5-bisphosphate binding"/>
    <property type="evidence" value="ECO:0007669"/>
    <property type="project" value="InterPro"/>
</dbReference>
<protein>
    <recommendedName>
        <fullName evidence="4">Exocyst subunit Exo70 family protein</fullName>
    </recommendedName>
</protein>
<dbReference type="Proteomes" id="UP001189624">
    <property type="component" value="Chromosome 7"/>
</dbReference>
<feature type="domain" description="Exocyst complex subunit Exo70 C-terminal" evidence="6">
    <location>
        <begin position="347"/>
        <end position="419"/>
    </location>
</feature>
<accession>A0AA86T0V4</accession>
<gene>
    <name evidence="7" type="ORF">AYBTSS11_LOCUS21472</name>
</gene>
<feature type="compositionally biased region" description="Polar residues" evidence="5">
    <location>
        <begin position="165"/>
        <end position="175"/>
    </location>
</feature>
<dbReference type="Gramene" id="rna-AYBTSS11_LOCUS21472">
    <property type="protein sequence ID" value="CAJ1967983.1"/>
    <property type="gene ID" value="gene-AYBTSS11_LOCUS21472"/>
</dbReference>
<evidence type="ECO:0000256" key="2">
    <source>
        <dbReference type="ARBA" id="ARBA00022448"/>
    </source>
</evidence>
<evidence type="ECO:0000256" key="1">
    <source>
        <dbReference type="ARBA" id="ARBA00006756"/>
    </source>
</evidence>
<keyword evidence="8" id="KW-1185">Reference proteome</keyword>
<evidence type="ECO:0000256" key="5">
    <source>
        <dbReference type="SAM" id="MobiDB-lite"/>
    </source>
</evidence>
<dbReference type="Pfam" id="PF03081">
    <property type="entry name" value="Exo70_C"/>
    <property type="match status" value="1"/>
</dbReference>
<dbReference type="GO" id="GO:0000145">
    <property type="term" value="C:exocyst"/>
    <property type="evidence" value="ECO:0007669"/>
    <property type="project" value="InterPro"/>
</dbReference>
<dbReference type="AlphaFoldDB" id="A0AA86T0V4"/>
<dbReference type="EMBL" id="OY731404">
    <property type="protein sequence ID" value="CAJ1967983.1"/>
    <property type="molecule type" value="Genomic_DNA"/>
</dbReference>
<dbReference type="PANTHER" id="PTHR12542">
    <property type="entry name" value="EXOCYST COMPLEX PROTEIN EXO70"/>
    <property type="match status" value="1"/>
</dbReference>
<feature type="region of interest" description="Disordered" evidence="5">
    <location>
        <begin position="488"/>
        <end position="508"/>
    </location>
</feature>
<comment type="similarity">
    <text evidence="1 4">Belongs to the EXO70 family.</text>
</comment>
<evidence type="ECO:0000256" key="3">
    <source>
        <dbReference type="ARBA" id="ARBA00022483"/>
    </source>
</evidence>
<feature type="compositionally biased region" description="Polar residues" evidence="5">
    <location>
        <begin position="488"/>
        <end position="497"/>
    </location>
</feature>
<dbReference type="Gene3D" id="1.20.1280.170">
    <property type="entry name" value="Exocyst complex component Exo70"/>
    <property type="match status" value="2"/>
</dbReference>
<dbReference type="InterPro" id="IPR016159">
    <property type="entry name" value="Cullin_repeat-like_dom_sf"/>
</dbReference>
<dbReference type="GO" id="GO:0006887">
    <property type="term" value="P:exocytosis"/>
    <property type="evidence" value="ECO:0007669"/>
    <property type="project" value="UniProtKB-KW"/>
</dbReference>
<keyword evidence="3 4" id="KW-0268">Exocytosis</keyword>
<reference evidence="7" key="1">
    <citation type="submission" date="2023-10" db="EMBL/GenBank/DDBJ databases">
        <authorList>
            <person name="Domelevo Entfellner J.-B."/>
        </authorList>
    </citation>
    <scope>NUCLEOTIDE SEQUENCE</scope>
</reference>
<dbReference type="SUPFAM" id="SSF74788">
    <property type="entry name" value="Cullin repeat-like"/>
    <property type="match status" value="2"/>
</dbReference>
<dbReference type="GO" id="GO:0015031">
    <property type="term" value="P:protein transport"/>
    <property type="evidence" value="ECO:0007669"/>
    <property type="project" value="UniProtKB-KW"/>
</dbReference>
<feature type="region of interest" description="Disordered" evidence="5">
    <location>
        <begin position="160"/>
        <end position="194"/>
    </location>
</feature>
<dbReference type="PANTHER" id="PTHR12542:SF41">
    <property type="entry name" value="EXOCYST COMPLEX COMPONENT 7"/>
    <property type="match status" value="1"/>
</dbReference>
<dbReference type="Pfam" id="PF20669">
    <property type="entry name" value="Exo70_N"/>
    <property type="match status" value="1"/>
</dbReference>
<keyword evidence="2 4" id="KW-0813">Transport</keyword>
<evidence type="ECO:0000313" key="7">
    <source>
        <dbReference type="EMBL" id="CAJ1967983.1"/>
    </source>
</evidence>
<evidence type="ECO:0000256" key="4">
    <source>
        <dbReference type="RuleBase" id="RU365026"/>
    </source>
</evidence>
<organism evidence="7 8">
    <name type="scientific">Sphenostylis stenocarpa</name>
    <dbReference type="NCBI Taxonomy" id="92480"/>
    <lineage>
        <taxon>Eukaryota</taxon>
        <taxon>Viridiplantae</taxon>
        <taxon>Streptophyta</taxon>
        <taxon>Embryophyta</taxon>
        <taxon>Tracheophyta</taxon>
        <taxon>Spermatophyta</taxon>
        <taxon>Magnoliopsida</taxon>
        <taxon>eudicotyledons</taxon>
        <taxon>Gunneridae</taxon>
        <taxon>Pentapetalae</taxon>
        <taxon>rosids</taxon>
        <taxon>fabids</taxon>
        <taxon>Fabales</taxon>
        <taxon>Fabaceae</taxon>
        <taxon>Papilionoideae</taxon>
        <taxon>50 kb inversion clade</taxon>
        <taxon>NPAAA clade</taxon>
        <taxon>indigoferoid/millettioid clade</taxon>
        <taxon>Phaseoleae</taxon>
        <taxon>Sphenostylis</taxon>
    </lineage>
</organism>
<evidence type="ECO:0000259" key="6">
    <source>
        <dbReference type="Pfam" id="PF03081"/>
    </source>
</evidence>
<proteinExistence type="inferred from homology"/>
<evidence type="ECO:0000313" key="8">
    <source>
        <dbReference type="Proteomes" id="UP001189624"/>
    </source>
</evidence>